<name>A0AAE3VVB1_9ACTN</name>
<proteinExistence type="predicted"/>
<accession>A0AAE3VVB1</accession>
<comment type="caution">
    <text evidence="1">The sequence shown here is derived from an EMBL/GenBank/DDBJ whole genome shotgun (WGS) entry which is preliminary data.</text>
</comment>
<keyword evidence="2" id="KW-1185">Reference proteome</keyword>
<organism evidence="1 2">
    <name type="scientific">Catenuloplanes indicus</name>
    <dbReference type="NCBI Taxonomy" id="137267"/>
    <lineage>
        <taxon>Bacteria</taxon>
        <taxon>Bacillati</taxon>
        <taxon>Actinomycetota</taxon>
        <taxon>Actinomycetes</taxon>
        <taxon>Micromonosporales</taxon>
        <taxon>Micromonosporaceae</taxon>
        <taxon>Catenuloplanes</taxon>
    </lineage>
</organism>
<evidence type="ECO:0000313" key="1">
    <source>
        <dbReference type="EMBL" id="MDQ0364406.1"/>
    </source>
</evidence>
<dbReference type="Pfam" id="PF08012">
    <property type="entry name" value="DUF1702"/>
    <property type="match status" value="1"/>
</dbReference>
<dbReference type="Proteomes" id="UP001240236">
    <property type="component" value="Unassembled WGS sequence"/>
</dbReference>
<reference evidence="1 2" key="1">
    <citation type="submission" date="2023-07" db="EMBL/GenBank/DDBJ databases">
        <title>Sequencing the genomes of 1000 actinobacteria strains.</title>
        <authorList>
            <person name="Klenk H.-P."/>
        </authorList>
    </citation>
    <scope>NUCLEOTIDE SEQUENCE [LARGE SCALE GENOMIC DNA]</scope>
    <source>
        <strain evidence="1 2">DSM 44709</strain>
    </source>
</reference>
<evidence type="ECO:0000313" key="2">
    <source>
        <dbReference type="Proteomes" id="UP001240236"/>
    </source>
</evidence>
<gene>
    <name evidence="1" type="ORF">J2S42_001075</name>
</gene>
<protein>
    <recommendedName>
        <fullName evidence="3">Enediyne biosynthesis protein</fullName>
    </recommendedName>
</protein>
<sequence>MPTTAGSLRRLALTPSLRSVTFAARGFPVTPTAATRRLEAIPEAVICGFEWGIDTREQWELERRLDLVEPEMRGFAYEGATMACTVLDAMAAGRGRRARDLLSGPAVPHTFLTYIGIGFAMARLPRPLWRTVLPDLTGTPYYPTMSWLAVDGYGFDRAYFDTATVVTAQRRPRPYPWLGRPDYFPHAIDQGIGRALWFIHGGVAPDVAAAVGRFPEARRADLWSGVGLAATFAGGCDPDRLAALCRDAGRHHAHLAQGAVFAAKARAFSGYEPAHTAGAVGALTGLTVPEAVALADEATTLGAPGPDGPPEYEIWRAAIRRRFHSVPSDIHG</sequence>
<dbReference type="EMBL" id="JAUSUZ010000001">
    <property type="protein sequence ID" value="MDQ0364406.1"/>
    <property type="molecule type" value="Genomic_DNA"/>
</dbReference>
<dbReference type="RefSeq" id="WP_307235784.1">
    <property type="nucleotide sequence ID" value="NZ_JAUSUZ010000001.1"/>
</dbReference>
<dbReference type="InterPro" id="IPR012964">
    <property type="entry name" value="DUF1702"/>
</dbReference>
<evidence type="ECO:0008006" key="3">
    <source>
        <dbReference type="Google" id="ProtNLM"/>
    </source>
</evidence>
<dbReference type="AlphaFoldDB" id="A0AAE3VVB1"/>